<dbReference type="PANTHER" id="PTHR10127">
    <property type="entry name" value="DISCOIDIN, CUB, EGF, LAMININ , AND ZINC METALLOPROTEASE DOMAIN CONTAINING"/>
    <property type="match status" value="1"/>
</dbReference>
<dbReference type="PRINTS" id="PR00453">
    <property type="entry name" value="VWFADOMAIN"/>
</dbReference>
<dbReference type="CDD" id="cd04280">
    <property type="entry name" value="ZnMc_astacin_like"/>
    <property type="match status" value="1"/>
</dbReference>
<dbReference type="InterPro" id="IPR036383">
    <property type="entry name" value="TSP1_rpt_sf"/>
</dbReference>
<keyword evidence="4 9" id="KW-0862">Zinc</keyword>
<feature type="region of interest" description="Disordered" evidence="11">
    <location>
        <begin position="464"/>
        <end position="508"/>
    </location>
</feature>
<feature type="domain" description="VWFA" evidence="13">
    <location>
        <begin position="580"/>
        <end position="753"/>
    </location>
</feature>
<evidence type="ECO:0000256" key="9">
    <source>
        <dbReference type="PROSITE-ProRule" id="PRU01211"/>
    </source>
</evidence>
<dbReference type="CDD" id="cd00041">
    <property type="entry name" value="CUB"/>
    <property type="match status" value="1"/>
</dbReference>
<comment type="caution">
    <text evidence="8">Lacks conserved residue(s) required for the propagation of feature annotation.</text>
</comment>
<dbReference type="GO" id="GO:0004222">
    <property type="term" value="F:metalloendopeptidase activity"/>
    <property type="evidence" value="ECO:0007669"/>
    <property type="project" value="UniProtKB-UniRule"/>
</dbReference>
<evidence type="ECO:0000256" key="10">
    <source>
        <dbReference type="RuleBase" id="RU361183"/>
    </source>
</evidence>
<dbReference type="EMBL" id="MT270411">
    <property type="protein sequence ID" value="QTJ24581.1"/>
    <property type="molecule type" value="mRNA"/>
</dbReference>
<dbReference type="PROSITE" id="PS50092">
    <property type="entry name" value="TSP1"/>
    <property type="match status" value="1"/>
</dbReference>
<evidence type="ECO:0000256" key="7">
    <source>
        <dbReference type="ARBA" id="ARBA00023180"/>
    </source>
</evidence>
<dbReference type="SMART" id="SM00327">
    <property type="entry name" value="VWA"/>
    <property type="match status" value="1"/>
</dbReference>
<dbReference type="SMART" id="SM00042">
    <property type="entry name" value="CUB"/>
    <property type="match status" value="1"/>
</dbReference>
<dbReference type="CDD" id="cd01450">
    <property type="entry name" value="vWFA_subfamily_ECM"/>
    <property type="match status" value="1"/>
</dbReference>
<dbReference type="Pfam" id="PF00431">
    <property type="entry name" value="CUB"/>
    <property type="match status" value="1"/>
</dbReference>
<evidence type="ECO:0000256" key="1">
    <source>
        <dbReference type="ARBA" id="ARBA00022670"/>
    </source>
</evidence>
<dbReference type="EC" id="3.4.24.-" evidence="10"/>
<feature type="active site" evidence="9">
    <location>
        <position position="189"/>
    </location>
</feature>
<dbReference type="PROSITE" id="PS50234">
    <property type="entry name" value="VWFA"/>
    <property type="match status" value="1"/>
</dbReference>
<evidence type="ECO:0000256" key="11">
    <source>
        <dbReference type="SAM" id="MobiDB-lite"/>
    </source>
</evidence>
<dbReference type="Pfam" id="PF00092">
    <property type="entry name" value="VWA"/>
    <property type="match status" value="1"/>
</dbReference>
<evidence type="ECO:0000259" key="14">
    <source>
        <dbReference type="PROSITE" id="PS51864"/>
    </source>
</evidence>
<dbReference type="AlphaFoldDB" id="A0A8A6NIY8"/>
<keyword evidence="2 9" id="KW-0479">Metal-binding</keyword>
<dbReference type="SUPFAM" id="SSF55486">
    <property type="entry name" value="Metalloproteases ('zincins'), catalytic domain"/>
    <property type="match status" value="1"/>
</dbReference>
<feature type="binding site" evidence="9">
    <location>
        <position position="188"/>
    </location>
    <ligand>
        <name>Zn(2+)</name>
        <dbReference type="ChEBI" id="CHEBI:29105"/>
        <note>catalytic</note>
    </ligand>
</feature>
<dbReference type="PANTHER" id="PTHR10127:SF813">
    <property type="entry name" value="ZINC METALLOPROTEINASE DPY-31"/>
    <property type="match status" value="1"/>
</dbReference>
<protein>
    <recommendedName>
        <fullName evidence="10">Metalloendopeptidase</fullName>
        <ecNumber evidence="10">3.4.24.-</ecNumber>
    </recommendedName>
</protein>
<proteinExistence type="evidence at transcript level"/>
<evidence type="ECO:0000256" key="8">
    <source>
        <dbReference type="PROSITE-ProRule" id="PRU00059"/>
    </source>
</evidence>
<keyword evidence="7" id="KW-0325">Glycoprotein</keyword>
<dbReference type="Gene3D" id="3.40.50.410">
    <property type="entry name" value="von Willebrand factor, type A domain"/>
    <property type="match status" value="1"/>
</dbReference>
<keyword evidence="1 9" id="KW-0645">Protease</keyword>
<dbReference type="InterPro" id="IPR006026">
    <property type="entry name" value="Peptidase_Metallo"/>
</dbReference>
<dbReference type="SUPFAM" id="SSF53300">
    <property type="entry name" value="vWA-like"/>
    <property type="match status" value="1"/>
</dbReference>
<dbReference type="Gene3D" id="2.60.120.290">
    <property type="entry name" value="Spermadhesin, CUB domain"/>
    <property type="match status" value="1"/>
</dbReference>
<comment type="cofactor">
    <cofactor evidence="9 10">
        <name>Zn(2+)</name>
        <dbReference type="ChEBI" id="CHEBI:29105"/>
    </cofactor>
    <text evidence="9 10">Binds 1 zinc ion per subunit.</text>
</comment>
<keyword evidence="6" id="KW-1015">Disulfide bond</keyword>
<dbReference type="PROSITE" id="PS01180">
    <property type="entry name" value="CUB"/>
    <property type="match status" value="1"/>
</dbReference>
<feature type="compositionally biased region" description="Polar residues" evidence="11">
    <location>
        <begin position="494"/>
        <end position="507"/>
    </location>
</feature>
<dbReference type="Gene3D" id="2.20.100.10">
    <property type="entry name" value="Thrombospondin type-1 (TSP1) repeat"/>
    <property type="match status" value="1"/>
</dbReference>
<dbReference type="SMART" id="SM00235">
    <property type="entry name" value="ZnMc"/>
    <property type="match status" value="1"/>
</dbReference>
<evidence type="ECO:0000256" key="5">
    <source>
        <dbReference type="ARBA" id="ARBA00023049"/>
    </source>
</evidence>
<evidence type="ECO:0000259" key="12">
    <source>
        <dbReference type="PROSITE" id="PS01180"/>
    </source>
</evidence>
<reference evidence="15" key="1">
    <citation type="submission" date="2020-03" db="EMBL/GenBank/DDBJ databases">
        <title>The study on green and red color morph of marine polychaete Perinereis aibuhitensis.</title>
        <authorList>
            <person name="Huang Y."/>
        </authorList>
    </citation>
    <scope>NUCLEOTIDE SEQUENCE</scope>
</reference>
<dbReference type="InterPro" id="IPR000884">
    <property type="entry name" value="TSP1_rpt"/>
</dbReference>
<feature type="domain" description="CUB" evidence="12">
    <location>
        <begin position="335"/>
        <end position="460"/>
    </location>
</feature>
<dbReference type="InterPro" id="IPR001506">
    <property type="entry name" value="Peptidase_M12A"/>
</dbReference>
<dbReference type="PROSITE" id="PS51864">
    <property type="entry name" value="ASTACIN"/>
    <property type="match status" value="1"/>
</dbReference>
<dbReference type="InterPro" id="IPR024079">
    <property type="entry name" value="MetalloPept_cat_dom_sf"/>
</dbReference>
<evidence type="ECO:0000256" key="6">
    <source>
        <dbReference type="ARBA" id="ARBA00023157"/>
    </source>
</evidence>
<dbReference type="PRINTS" id="PR00480">
    <property type="entry name" value="ASTACIN"/>
</dbReference>
<dbReference type="InterPro" id="IPR034035">
    <property type="entry name" value="Astacin-like_dom"/>
</dbReference>
<dbReference type="GO" id="GO:0006508">
    <property type="term" value="P:proteolysis"/>
    <property type="evidence" value="ECO:0007669"/>
    <property type="project" value="UniProtKB-KW"/>
</dbReference>
<sequence>MWKPEYNGTMEEWYQCHGLPCDEYIEVQQKMKKLMKMSMQVEPDQDSSLDNPLTSGTIDGCIWLTPQQIDWMLEDAERDSRTRQKRKVLDFSRYPAFQWPLNRPIIYKFDGKHDESQKHIIRSAMRQWEENTCIRFNEVPMNQDVQESHIMVTREPSGCHSYVGRTIHYPQQLNLQDACIWEFGITVHEFGHALGLWHEQMRFDRDDYVDIVYENLGFYQGQFRRVDGTVSLGVPYDYGSVMHYSPKDGSANGKTVIEAKDPLYQSSMGQRSGLSFFDAKIVNAAYCSNVCRGPTLLPCQRGGYQDPNNCDRCKCPDGFGGAYCEWLASPKGANCGEEIRLGNDEVRTITSPGYGNAPYNDFIECSWLIRAPRNLKVELQFEDDFGVFCHNQRECYHWVEVKYKTDKGMYGPRFCCYDTPHVMLRSEDEEMVIIFRTNFTVTQTFLNHLHTGFKASVRAVSDSGPYTQMPTTESTTVPTTTITTTTADQPSSTRVTRPFSTLPSNRNDPCAPGLRQGGWSAWSCWSDTCDYGVRVRYRQCNEPYPVGPNMYCQGSPQESERCGTTTEDPTTPTPCVSGTDTIFAVDSSGSIGRTNFDRMTNDIFTLIASFDRDFPGNQDPKKVRTGIVVYSDRAEAVNELEDPNLPTGLRFYASNTNTHLAIDLATTQMFTPNKGDRPQNPNVLVVLTDGQSTERNLTMKAATEAKNAGIKIIAVGIGDHVDTTELEHMVSNAATDVYTVNDFNELKAELTRLFSCN</sequence>
<dbReference type="InterPro" id="IPR000859">
    <property type="entry name" value="CUB_dom"/>
</dbReference>
<feature type="binding site" evidence="9">
    <location>
        <position position="192"/>
    </location>
    <ligand>
        <name>Zn(2+)</name>
        <dbReference type="ChEBI" id="CHEBI:29105"/>
        <note>catalytic</note>
    </ligand>
</feature>
<feature type="domain" description="Peptidase M12A" evidence="14">
    <location>
        <begin position="86"/>
        <end position="288"/>
    </location>
</feature>
<accession>A0A8A6NIY8</accession>
<dbReference type="InterPro" id="IPR002035">
    <property type="entry name" value="VWF_A"/>
</dbReference>
<dbReference type="SUPFAM" id="SSF49854">
    <property type="entry name" value="Spermadhesin, CUB domain"/>
    <property type="match status" value="1"/>
</dbReference>
<name>A0A8A6NIY8_PERAI</name>
<evidence type="ECO:0000256" key="3">
    <source>
        <dbReference type="ARBA" id="ARBA00022801"/>
    </source>
</evidence>
<organism evidence="15">
    <name type="scientific">Perinereis aibuhitensis</name>
    <name type="common">Korean lugworm</name>
    <name type="synonym">Nereis aibuhitensis</name>
    <dbReference type="NCBI Taxonomy" id="126650"/>
    <lineage>
        <taxon>Eukaryota</taxon>
        <taxon>Metazoa</taxon>
        <taxon>Spiralia</taxon>
        <taxon>Lophotrochozoa</taxon>
        <taxon>Annelida</taxon>
        <taxon>Polychaeta</taxon>
        <taxon>Errantia</taxon>
        <taxon>Phyllodocida</taxon>
        <taxon>Nereididae</taxon>
        <taxon>Perinereis</taxon>
    </lineage>
</organism>
<dbReference type="InterPro" id="IPR036465">
    <property type="entry name" value="vWFA_dom_sf"/>
</dbReference>
<evidence type="ECO:0000256" key="4">
    <source>
        <dbReference type="ARBA" id="ARBA00022833"/>
    </source>
</evidence>
<evidence type="ECO:0000256" key="2">
    <source>
        <dbReference type="ARBA" id="ARBA00022723"/>
    </source>
</evidence>
<feature type="binding site" evidence="9">
    <location>
        <position position="198"/>
    </location>
    <ligand>
        <name>Zn(2+)</name>
        <dbReference type="ChEBI" id="CHEBI:29105"/>
        <note>catalytic</note>
    </ligand>
</feature>
<feature type="compositionally biased region" description="Low complexity" evidence="11">
    <location>
        <begin position="467"/>
        <end position="493"/>
    </location>
</feature>
<dbReference type="InterPro" id="IPR035914">
    <property type="entry name" value="Sperma_CUB_dom_sf"/>
</dbReference>
<dbReference type="GO" id="GO:0008270">
    <property type="term" value="F:zinc ion binding"/>
    <property type="evidence" value="ECO:0007669"/>
    <property type="project" value="UniProtKB-UniRule"/>
</dbReference>
<dbReference type="Pfam" id="PF01400">
    <property type="entry name" value="Astacin"/>
    <property type="match status" value="1"/>
</dbReference>
<keyword evidence="5 9" id="KW-0482">Metalloprotease</keyword>
<keyword evidence="3 9" id="KW-0378">Hydrolase</keyword>
<evidence type="ECO:0000313" key="15">
    <source>
        <dbReference type="EMBL" id="QTJ24581.1"/>
    </source>
</evidence>
<evidence type="ECO:0000259" key="13">
    <source>
        <dbReference type="PROSITE" id="PS50234"/>
    </source>
</evidence>
<dbReference type="SUPFAM" id="SSF82895">
    <property type="entry name" value="TSP-1 type 1 repeat"/>
    <property type="match status" value="1"/>
</dbReference>
<dbReference type="Gene3D" id="3.40.390.10">
    <property type="entry name" value="Collagenase (Catalytic Domain)"/>
    <property type="match status" value="1"/>
</dbReference>